<keyword evidence="5" id="KW-1185">Reference proteome</keyword>
<organism evidence="4 5">
    <name type="scientific">Batrachochytrium salamandrivorans</name>
    <dbReference type="NCBI Taxonomy" id="1357716"/>
    <lineage>
        <taxon>Eukaryota</taxon>
        <taxon>Fungi</taxon>
        <taxon>Fungi incertae sedis</taxon>
        <taxon>Chytridiomycota</taxon>
        <taxon>Chytridiomycota incertae sedis</taxon>
        <taxon>Chytridiomycetes</taxon>
        <taxon>Rhizophydiales</taxon>
        <taxon>Rhizophydiales incertae sedis</taxon>
        <taxon>Batrachochytrium</taxon>
    </lineage>
</organism>
<dbReference type="EMBL" id="JAFCIX010000344">
    <property type="protein sequence ID" value="KAH6593869.1"/>
    <property type="molecule type" value="Genomic_DNA"/>
</dbReference>
<gene>
    <name evidence="3" type="ORF">BASA50_007095</name>
    <name evidence="4" type="ORF">BASA50_007096</name>
</gene>
<sequence length="233" mass="27083">MKFNVLVIAAMVITSVSAGKRKGLLSWFRYDGRKSKSGEHERLINDGSGSLETHDPPTNPSSMSQAIDLANKKTTCDNIEAKLSKLYSKLNLFDSLFRKQMRDLYMIMGGDIGKRFRKTENGVRTEVTQRSNENETRESRHRKVQDWFKSHPKDQLEVEEMRKDLTDWLGEHLTLWEEFLEIGCSIYGVTWLSPEKVLSRMSLVRWHTETTQVQETTQSQDTDEINLMTFDRK</sequence>
<feature type="signal peptide" evidence="2">
    <location>
        <begin position="1"/>
        <end position="18"/>
    </location>
</feature>
<protein>
    <submittedName>
        <fullName evidence="4">Uncharacterized protein</fullName>
    </submittedName>
</protein>
<dbReference type="Proteomes" id="UP001648503">
    <property type="component" value="Unassembled WGS sequence"/>
</dbReference>
<evidence type="ECO:0000313" key="4">
    <source>
        <dbReference type="EMBL" id="KAH6593870.1"/>
    </source>
</evidence>
<name>A0ABQ8F835_9FUNG</name>
<keyword evidence="2" id="KW-0732">Signal</keyword>
<evidence type="ECO:0000313" key="5">
    <source>
        <dbReference type="Proteomes" id="UP001648503"/>
    </source>
</evidence>
<feature type="chain" id="PRO_5045031065" evidence="2">
    <location>
        <begin position="19"/>
        <end position="233"/>
    </location>
</feature>
<proteinExistence type="predicted"/>
<reference evidence="4 5" key="1">
    <citation type="submission" date="2021-02" db="EMBL/GenBank/DDBJ databases">
        <title>Variation within the Batrachochytrium salamandrivorans European outbreak.</title>
        <authorList>
            <person name="Kelly M."/>
            <person name="Pasmans F."/>
            <person name="Shea T.P."/>
            <person name="Munoz J.F."/>
            <person name="Carranza S."/>
            <person name="Cuomo C.A."/>
            <person name="Martel A."/>
        </authorList>
    </citation>
    <scope>NUCLEOTIDE SEQUENCE [LARGE SCALE GENOMIC DNA]</scope>
    <source>
        <strain evidence="4 5">AMFP18/2</strain>
    </source>
</reference>
<evidence type="ECO:0000313" key="3">
    <source>
        <dbReference type="EMBL" id="KAH6593869.1"/>
    </source>
</evidence>
<accession>A0ABQ8F835</accession>
<dbReference type="EMBL" id="JAFCIX010000344">
    <property type="protein sequence ID" value="KAH6593870.1"/>
    <property type="molecule type" value="Genomic_DNA"/>
</dbReference>
<evidence type="ECO:0000256" key="1">
    <source>
        <dbReference type="SAM" id="MobiDB-lite"/>
    </source>
</evidence>
<comment type="caution">
    <text evidence="4">The sequence shown here is derived from an EMBL/GenBank/DDBJ whole genome shotgun (WGS) entry which is preliminary data.</text>
</comment>
<evidence type="ECO:0000256" key="2">
    <source>
        <dbReference type="SAM" id="SignalP"/>
    </source>
</evidence>
<feature type="region of interest" description="Disordered" evidence="1">
    <location>
        <begin position="38"/>
        <end position="61"/>
    </location>
</feature>